<dbReference type="InterPro" id="IPR036890">
    <property type="entry name" value="HATPase_C_sf"/>
</dbReference>
<dbReference type="InterPro" id="IPR003594">
    <property type="entry name" value="HATPase_dom"/>
</dbReference>
<reference evidence="5" key="1">
    <citation type="journal article" date="2019" name="Int. J. Syst. Evol. Microbiol.">
        <title>The Global Catalogue of Microorganisms (GCM) 10K type strain sequencing project: providing services to taxonomists for standard genome sequencing and annotation.</title>
        <authorList>
            <consortium name="The Broad Institute Genomics Platform"/>
            <consortium name="The Broad Institute Genome Sequencing Center for Infectious Disease"/>
            <person name="Wu L."/>
            <person name="Ma J."/>
        </authorList>
    </citation>
    <scope>NUCLEOTIDE SEQUENCE [LARGE SCALE GENOMIC DNA]</scope>
    <source>
        <strain evidence="5">JCM 31319</strain>
    </source>
</reference>
<dbReference type="InterPro" id="IPR011123">
    <property type="entry name" value="Y_Y_Y"/>
</dbReference>
<dbReference type="Proteomes" id="UP001597094">
    <property type="component" value="Unassembled WGS sequence"/>
</dbReference>
<dbReference type="EMBL" id="JBHTLD010000036">
    <property type="protein sequence ID" value="MFD1185789.1"/>
    <property type="molecule type" value="Genomic_DNA"/>
</dbReference>
<dbReference type="InterPro" id="IPR011495">
    <property type="entry name" value="Sig_transdc_His_kin_sub2_dim/P"/>
</dbReference>
<comment type="caution">
    <text evidence="4">The sequence shown here is derived from an EMBL/GenBank/DDBJ whole genome shotgun (WGS) entry which is preliminary data.</text>
</comment>
<dbReference type="Pfam" id="PF07568">
    <property type="entry name" value="HisKA_2"/>
    <property type="match status" value="1"/>
</dbReference>
<name>A0ABW3SM28_9BACT</name>
<dbReference type="Pfam" id="PF02518">
    <property type="entry name" value="HATPase_c"/>
    <property type="match status" value="1"/>
</dbReference>
<dbReference type="RefSeq" id="WP_377524064.1">
    <property type="nucleotide sequence ID" value="NZ_JBHTLD010000036.1"/>
</dbReference>
<evidence type="ECO:0000313" key="5">
    <source>
        <dbReference type="Proteomes" id="UP001597094"/>
    </source>
</evidence>
<dbReference type="Pfam" id="PF07494">
    <property type="entry name" value="Reg_prop"/>
    <property type="match status" value="6"/>
</dbReference>
<dbReference type="InterPro" id="IPR011110">
    <property type="entry name" value="Reg_prop"/>
</dbReference>
<keyword evidence="1" id="KW-0597">Phosphoprotein</keyword>
<dbReference type="PANTHER" id="PTHR43547:SF2">
    <property type="entry name" value="HYBRID SIGNAL TRANSDUCTION HISTIDINE KINASE C"/>
    <property type="match status" value="1"/>
</dbReference>
<dbReference type="SMART" id="SM00387">
    <property type="entry name" value="HATPase_c"/>
    <property type="match status" value="1"/>
</dbReference>
<keyword evidence="5" id="KW-1185">Reference proteome</keyword>
<evidence type="ECO:0000313" key="4">
    <source>
        <dbReference type="EMBL" id="MFD1185789.1"/>
    </source>
</evidence>
<gene>
    <name evidence="4" type="ORF">ACFQ2O_06185</name>
</gene>
<keyword evidence="2" id="KW-1133">Transmembrane helix</keyword>
<keyword evidence="2" id="KW-0472">Membrane</keyword>
<evidence type="ECO:0000256" key="2">
    <source>
        <dbReference type="SAM" id="Phobius"/>
    </source>
</evidence>
<dbReference type="SUPFAM" id="SSF55874">
    <property type="entry name" value="ATPase domain of HSP90 chaperone/DNA topoisomerase II/histidine kinase"/>
    <property type="match status" value="1"/>
</dbReference>
<evidence type="ECO:0000259" key="3">
    <source>
        <dbReference type="PROSITE" id="PS50109"/>
    </source>
</evidence>
<dbReference type="Gene3D" id="2.130.10.10">
    <property type="entry name" value="YVTN repeat-like/Quinoprotein amine dehydrogenase"/>
    <property type="match status" value="2"/>
</dbReference>
<keyword evidence="2" id="KW-0812">Transmembrane</keyword>
<feature type="domain" description="Histidine kinase" evidence="3">
    <location>
        <begin position="780"/>
        <end position="976"/>
    </location>
</feature>
<dbReference type="Gene3D" id="3.30.565.10">
    <property type="entry name" value="Histidine kinase-like ATPase, C-terminal domain"/>
    <property type="match status" value="1"/>
</dbReference>
<organism evidence="4 5">
    <name type="scientific">Pontibacter rugosus</name>
    <dbReference type="NCBI Taxonomy" id="1745966"/>
    <lineage>
        <taxon>Bacteria</taxon>
        <taxon>Pseudomonadati</taxon>
        <taxon>Bacteroidota</taxon>
        <taxon>Cytophagia</taxon>
        <taxon>Cytophagales</taxon>
        <taxon>Hymenobacteraceae</taxon>
        <taxon>Pontibacter</taxon>
    </lineage>
</organism>
<proteinExistence type="predicted"/>
<dbReference type="InterPro" id="IPR005467">
    <property type="entry name" value="His_kinase_dom"/>
</dbReference>
<dbReference type="InterPro" id="IPR013783">
    <property type="entry name" value="Ig-like_fold"/>
</dbReference>
<accession>A0ABW3SM28</accession>
<feature type="transmembrane region" description="Helical" evidence="2">
    <location>
        <begin position="725"/>
        <end position="744"/>
    </location>
</feature>
<dbReference type="Gene3D" id="2.60.40.10">
    <property type="entry name" value="Immunoglobulins"/>
    <property type="match status" value="1"/>
</dbReference>
<dbReference type="Pfam" id="PF07495">
    <property type="entry name" value="Y_Y_Y"/>
    <property type="match status" value="1"/>
</dbReference>
<evidence type="ECO:0000256" key="1">
    <source>
        <dbReference type="ARBA" id="ARBA00022553"/>
    </source>
</evidence>
<dbReference type="PANTHER" id="PTHR43547">
    <property type="entry name" value="TWO-COMPONENT HISTIDINE KINASE"/>
    <property type="match status" value="1"/>
</dbReference>
<dbReference type="InterPro" id="IPR015943">
    <property type="entry name" value="WD40/YVTN_repeat-like_dom_sf"/>
</dbReference>
<protein>
    <submittedName>
        <fullName evidence="4">Two-component regulator propeller domain-containing protein</fullName>
    </submittedName>
</protein>
<dbReference type="Gene3D" id="3.30.450.20">
    <property type="entry name" value="PAS domain"/>
    <property type="match status" value="1"/>
</dbReference>
<dbReference type="SUPFAM" id="SSF63829">
    <property type="entry name" value="Calcium-dependent phosphotriesterase"/>
    <property type="match status" value="3"/>
</dbReference>
<sequence length="976" mass="109578">MAAASAALAQQYNIQSWSLEQGLPQSQITAIQQDHKGFLWLATRAGLSRFNGVEFKTYTKEDGLSSHNITTLFLDSQRRLWIGTTDAGLLLFTGAGFRQYGEAQGLTAKAVRAISEDNKGRLWLATNQGMYSLTDGNIVKYKSIPNIAYTAVSHTNAGKMLAGSEENGLYSLYLGKVTNFTTENSELTNNYITALLSDKSGNTWVGTAAGLAQMGLNSLSKVQLPAHLAHSHISSFAKDNYNNLWIGLQRNGLLKYNGKAFTHLTRRSGLRTNRITALATDTENNLWIGTNGYGLQQYKSPWFVHFFDFPGITEPRVTALAQDESGGIWLATDEGDVAKMQKQTPAWVQQPWPRGTTVYSLKPTEQGLWVCSSNGIWKIAAQDVTHFTFPDRVTSPDIYQSIATPAGELYFATAAGVATIADDTLRLLESPVNPIKANTIYLDSKGSIWVGADKGIFSIQEGELVQMFSGSQLAEVGSITEDKQGNLYFAAFNQGLFMLQGNQTKLYTLEDGLPNEAIKSIFADAADNLWVATNRDVLKIQLPSLRQEGKFTYRTYASYNGFRGLEICDNAIIQSKDGSIWFGTTKGLTQYIPHLDRQNTKPSSVMLTDVMLYSRPTNWQELGYQMDSLTSLPKNLRLPHTQNHLSFNFHAVCLSGQDQVRYKYRLAGYEDSWSPASSRSFTTYANLLPGTYTFELIAQNNDGYWTPRPLSYTFSIVPPIWRREWFIGVLLVVIAGAILSVVHLRERNLVKMNTVLEMKVDHRTRLLERKNREKEILLQEIHHRVKNNLQIVMSMLNLQARHVPDPAAKDVMQALRSRVRSMALLHERLYRHNDLEQINLEDYFLEVCESLYAAFGISMNRIMLEMDIPEIKVDVDTAITLGLIVNELVSNTLKYAFSPEDQGMLRIVLTQHDEVQYTLTVSDNGRGLPENFYQQQQQGSSFGLRLVQSLSKKLEGHINFYNNHGTKSTLYFVLPS</sequence>
<dbReference type="PROSITE" id="PS50109">
    <property type="entry name" value="HIS_KIN"/>
    <property type="match status" value="1"/>
</dbReference>